<dbReference type="InterPro" id="IPR006311">
    <property type="entry name" value="TAT_signal"/>
</dbReference>
<keyword evidence="3" id="KW-1185">Reference proteome</keyword>
<reference evidence="2 3" key="1">
    <citation type="submission" date="2012-05" db="EMBL/GenBank/DDBJ databases">
        <title>Finished chromosome of genome of Chamaesiphon sp. PCC 6605.</title>
        <authorList>
            <consortium name="US DOE Joint Genome Institute"/>
            <person name="Gugger M."/>
            <person name="Coursin T."/>
            <person name="Rippka R."/>
            <person name="Tandeau De Marsac N."/>
            <person name="Huntemann M."/>
            <person name="Wei C.-L."/>
            <person name="Han J."/>
            <person name="Detter J.C."/>
            <person name="Han C."/>
            <person name="Tapia R."/>
            <person name="Chen A."/>
            <person name="Kyrpides N."/>
            <person name="Mavromatis K."/>
            <person name="Markowitz V."/>
            <person name="Szeto E."/>
            <person name="Ivanova N."/>
            <person name="Pagani I."/>
            <person name="Pati A."/>
            <person name="Goodwin L."/>
            <person name="Nordberg H.P."/>
            <person name="Cantor M.N."/>
            <person name="Hua S.X."/>
            <person name="Woyke T."/>
            <person name="Kerfeld C.A."/>
        </authorList>
    </citation>
    <scope>NUCLEOTIDE SEQUENCE [LARGE SCALE GENOMIC DNA]</scope>
    <source>
        <strain evidence="3">ATCC 27169 / PCC 6605</strain>
    </source>
</reference>
<dbReference type="InterPro" id="IPR023210">
    <property type="entry name" value="NADP_OxRdtase_dom"/>
</dbReference>
<dbReference type="Pfam" id="PF00248">
    <property type="entry name" value="Aldo_ket_red"/>
    <property type="match status" value="1"/>
</dbReference>
<dbReference type="InterPro" id="IPR053135">
    <property type="entry name" value="AKR2_Oxidoreductase"/>
</dbReference>
<dbReference type="KEGG" id="cmp:Cha6605_1577"/>
<dbReference type="InterPro" id="IPR036812">
    <property type="entry name" value="NAD(P)_OxRdtase_dom_sf"/>
</dbReference>
<evidence type="ECO:0000313" key="2">
    <source>
        <dbReference type="EMBL" id="AFY92730.1"/>
    </source>
</evidence>
<feature type="domain" description="NADP-dependent oxidoreductase" evidence="1">
    <location>
        <begin position="72"/>
        <end position="325"/>
    </location>
</feature>
<evidence type="ECO:0000259" key="1">
    <source>
        <dbReference type="Pfam" id="PF00248"/>
    </source>
</evidence>
<dbReference type="OrthoDB" id="9773828at2"/>
<dbReference type="CDD" id="cd19095">
    <property type="entry name" value="AKR_PA4992-like"/>
    <property type="match status" value="1"/>
</dbReference>
<dbReference type="SUPFAM" id="SSF51430">
    <property type="entry name" value="NAD(P)-linked oxidoreductase"/>
    <property type="match status" value="1"/>
</dbReference>
<name>K9UD33_CHAP6</name>
<protein>
    <submittedName>
        <fullName evidence="2">Putative oxidoreductase, aryl-alcohol dehydrogenase like protein</fullName>
    </submittedName>
</protein>
<dbReference type="EMBL" id="CP003600">
    <property type="protein sequence ID" value="AFY92730.1"/>
    <property type="molecule type" value="Genomic_DNA"/>
</dbReference>
<dbReference type="STRING" id="1173020.Cha6605_1577"/>
<accession>K9UD33</accession>
<dbReference type="HOGENOM" id="CLU_064726_1_0_3"/>
<dbReference type="PATRIC" id="fig|1173020.3.peg.1814"/>
<dbReference type="eggNOG" id="COG0656">
    <property type="taxonomic scope" value="Bacteria"/>
</dbReference>
<sequence>MNANRPEVTDRSLSRRNILQLMGLSAASAAIPSVLHGCTTQVQGQASPPASNRTAPLITKEIPRTKERVPAIGLGTFLTFDVLSDRSRDNIQQVMRRFWDGGGRLLDVSPLYGMSEVNVGEFAKALGITDKLFITNKVWATGEYLGDRAQAQQQFDRSLQRLSRDRLDAMQVHSLVNVDVMLPLLKEWKQAGKIRYVGVTHHEMPLYSPALLNWIEKGDLDFVQIRYSILERRAEERILPTAAEHGTAVLVNMPFEKARLFEVVRGQPLPEFAREIGCENWAQFFLKYVISHPAVTAAIPATTNPAHVAENIGAMTGSLPDKAMRARMVKHMESLPGFDKLAQMPPYPGKQFAGLVSLPGLAATKNVRT</sequence>
<dbReference type="AlphaFoldDB" id="K9UD33"/>
<dbReference type="PANTHER" id="PTHR43312">
    <property type="entry name" value="D-THREO-ALDOSE 1-DEHYDROGENASE"/>
    <property type="match status" value="1"/>
</dbReference>
<gene>
    <name evidence="2" type="ORF">Cha6605_1577</name>
</gene>
<organism evidence="2 3">
    <name type="scientific">Chamaesiphon minutus (strain ATCC 27169 / PCC 6605)</name>
    <dbReference type="NCBI Taxonomy" id="1173020"/>
    <lineage>
        <taxon>Bacteria</taxon>
        <taxon>Bacillati</taxon>
        <taxon>Cyanobacteriota</taxon>
        <taxon>Cyanophyceae</taxon>
        <taxon>Gomontiellales</taxon>
        <taxon>Chamaesiphonaceae</taxon>
        <taxon>Chamaesiphon</taxon>
    </lineage>
</organism>
<evidence type="ECO:0000313" key="3">
    <source>
        <dbReference type="Proteomes" id="UP000010366"/>
    </source>
</evidence>
<dbReference type="Gene3D" id="3.20.20.100">
    <property type="entry name" value="NADP-dependent oxidoreductase domain"/>
    <property type="match status" value="1"/>
</dbReference>
<dbReference type="PANTHER" id="PTHR43312:SF1">
    <property type="entry name" value="NADP-DEPENDENT OXIDOREDUCTASE DOMAIN-CONTAINING PROTEIN"/>
    <property type="match status" value="1"/>
</dbReference>
<dbReference type="PROSITE" id="PS51318">
    <property type="entry name" value="TAT"/>
    <property type="match status" value="1"/>
</dbReference>
<dbReference type="Proteomes" id="UP000010366">
    <property type="component" value="Chromosome"/>
</dbReference>
<proteinExistence type="predicted"/>
<dbReference type="RefSeq" id="WP_015158906.1">
    <property type="nucleotide sequence ID" value="NC_019697.1"/>
</dbReference>